<sequence length="67" mass="7668">MSEQFKQLLVKQIIPIPLFHHHLLLLAARVSNTFTKPSSFSLTTNIFSTVFFLGNESLLHMTIKILN</sequence>
<organism evidence="1 2">
    <name type="scientific">Tagetes erecta</name>
    <name type="common">African marigold</name>
    <dbReference type="NCBI Taxonomy" id="13708"/>
    <lineage>
        <taxon>Eukaryota</taxon>
        <taxon>Viridiplantae</taxon>
        <taxon>Streptophyta</taxon>
        <taxon>Embryophyta</taxon>
        <taxon>Tracheophyta</taxon>
        <taxon>Spermatophyta</taxon>
        <taxon>Magnoliopsida</taxon>
        <taxon>eudicotyledons</taxon>
        <taxon>Gunneridae</taxon>
        <taxon>Pentapetalae</taxon>
        <taxon>asterids</taxon>
        <taxon>campanulids</taxon>
        <taxon>Asterales</taxon>
        <taxon>Asteraceae</taxon>
        <taxon>Asteroideae</taxon>
        <taxon>Heliantheae alliance</taxon>
        <taxon>Tageteae</taxon>
        <taxon>Tagetes</taxon>
    </lineage>
</organism>
<keyword evidence="2" id="KW-1185">Reference proteome</keyword>
<accession>A0AAD8K9Y4</accession>
<gene>
    <name evidence="1" type="ORF">QVD17_27946</name>
</gene>
<name>A0AAD8K9Y4_TARER</name>
<evidence type="ECO:0000313" key="1">
    <source>
        <dbReference type="EMBL" id="KAK1418799.1"/>
    </source>
</evidence>
<protein>
    <submittedName>
        <fullName evidence="1">Uncharacterized protein</fullName>
    </submittedName>
</protein>
<proteinExistence type="predicted"/>
<evidence type="ECO:0000313" key="2">
    <source>
        <dbReference type="Proteomes" id="UP001229421"/>
    </source>
</evidence>
<reference evidence="1" key="1">
    <citation type="journal article" date="2023" name="bioRxiv">
        <title>Improved chromosome-level genome assembly for marigold (Tagetes erecta).</title>
        <authorList>
            <person name="Jiang F."/>
            <person name="Yuan L."/>
            <person name="Wang S."/>
            <person name="Wang H."/>
            <person name="Xu D."/>
            <person name="Wang A."/>
            <person name="Fan W."/>
        </authorList>
    </citation>
    <scope>NUCLEOTIDE SEQUENCE</scope>
    <source>
        <strain evidence="1">WSJ</strain>
        <tissue evidence="1">Leaf</tissue>
    </source>
</reference>
<dbReference type="EMBL" id="JAUHHV010000007">
    <property type="protein sequence ID" value="KAK1418799.1"/>
    <property type="molecule type" value="Genomic_DNA"/>
</dbReference>
<comment type="caution">
    <text evidence="1">The sequence shown here is derived from an EMBL/GenBank/DDBJ whole genome shotgun (WGS) entry which is preliminary data.</text>
</comment>
<dbReference type="Proteomes" id="UP001229421">
    <property type="component" value="Unassembled WGS sequence"/>
</dbReference>
<dbReference type="AlphaFoldDB" id="A0AAD8K9Y4"/>